<gene>
    <name evidence="9" type="ORF">RN79_03315</name>
</gene>
<keyword evidence="5" id="KW-0560">Oxidoreductase</keyword>
<feature type="domain" description="Acyl-CoA dehydrogenase/oxidase N-terminal" evidence="8">
    <location>
        <begin position="9"/>
        <end position="110"/>
    </location>
</feature>
<evidence type="ECO:0000256" key="2">
    <source>
        <dbReference type="ARBA" id="ARBA00009347"/>
    </source>
</evidence>
<evidence type="ECO:0000259" key="6">
    <source>
        <dbReference type="Pfam" id="PF00441"/>
    </source>
</evidence>
<dbReference type="RefSeq" id="WP_039677111.1">
    <property type="nucleotide sequence ID" value="NZ_JUNJ01000069.1"/>
</dbReference>
<dbReference type="Pfam" id="PF00441">
    <property type="entry name" value="Acyl-CoA_dh_1"/>
    <property type="match status" value="1"/>
</dbReference>
<evidence type="ECO:0000313" key="10">
    <source>
        <dbReference type="Proteomes" id="UP000031339"/>
    </source>
</evidence>
<dbReference type="GO" id="GO:0050660">
    <property type="term" value="F:flavin adenine dinucleotide binding"/>
    <property type="evidence" value="ECO:0007669"/>
    <property type="project" value="InterPro"/>
</dbReference>
<feature type="domain" description="Acyl-CoA dehydrogenase/oxidase C-terminal" evidence="6">
    <location>
        <begin position="233"/>
        <end position="366"/>
    </location>
</feature>
<dbReference type="InterPro" id="IPR036250">
    <property type="entry name" value="AcylCo_DH-like_C"/>
</dbReference>
<evidence type="ECO:0000259" key="7">
    <source>
        <dbReference type="Pfam" id="PF02770"/>
    </source>
</evidence>
<evidence type="ECO:0000256" key="3">
    <source>
        <dbReference type="ARBA" id="ARBA00022630"/>
    </source>
</evidence>
<dbReference type="Gene3D" id="1.10.540.10">
    <property type="entry name" value="Acyl-CoA dehydrogenase/oxidase, N-terminal domain"/>
    <property type="match status" value="1"/>
</dbReference>
<evidence type="ECO:0000256" key="5">
    <source>
        <dbReference type="RuleBase" id="RU362125"/>
    </source>
</evidence>
<protein>
    <submittedName>
        <fullName evidence="9">Butyryl-CoA dehydrogenase</fullName>
    </submittedName>
</protein>
<dbReference type="InterPro" id="IPR013786">
    <property type="entry name" value="AcylCoA_DH/ox_N"/>
</dbReference>
<comment type="similarity">
    <text evidence="2 5">Belongs to the acyl-CoA dehydrogenase family.</text>
</comment>
<dbReference type="InterPro" id="IPR006091">
    <property type="entry name" value="Acyl-CoA_Oxase/DH_mid-dom"/>
</dbReference>
<dbReference type="PANTHER" id="PTHR43884:SF12">
    <property type="entry name" value="ISOVALERYL-COA DEHYDROGENASE, MITOCHONDRIAL-RELATED"/>
    <property type="match status" value="1"/>
</dbReference>
<evidence type="ECO:0000259" key="8">
    <source>
        <dbReference type="Pfam" id="PF02771"/>
    </source>
</evidence>
<name>A0A0C1KI89_STRCV</name>
<dbReference type="PANTHER" id="PTHR43884">
    <property type="entry name" value="ACYL-COA DEHYDROGENASE"/>
    <property type="match status" value="1"/>
</dbReference>
<dbReference type="EMBL" id="JWIY01000001">
    <property type="protein sequence ID" value="KIC78612.1"/>
    <property type="molecule type" value="Genomic_DNA"/>
</dbReference>
<comment type="cofactor">
    <cofactor evidence="1 5">
        <name>FAD</name>
        <dbReference type="ChEBI" id="CHEBI:57692"/>
    </cofactor>
</comment>
<evidence type="ECO:0000256" key="4">
    <source>
        <dbReference type="ARBA" id="ARBA00022827"/>
    </source>
</evidence>
<sequence length="370" mass="41754">MSKNSTTATMLDSYVNTAIRNYVREYDESNDFPREIWDNLANDMNIFSPILSEKNHTLSSDFITFIRKIANEFAALSAILLTQGCYGIYSILNFGTAEQKELYLEKLLKGNCIAGLGFCEYKHLNGLEDLETYATKTEQGWYLSGKKAMISNSSVADILLILAKVKEQSKEETYGLFIVDSNDSDVLIGEQIEKSGLIGLPLSSVTLENVLLPKHALLGGELLGDVQFANIIKNMQLGLSAIALGIAEGAFKKGLEFAKVKREFGKRLIDVEVHQHKFADLYNKLCSAEAYFDSYPSQIEEDAKFVSRIKLYTTKVAIEISDEIIRLIGPFQKFDKINIRRYLKDAEIIENYGRSGNSIRREIAERWLKE</sequence>
<dbReference type="CDD" id="cd00567">
    <property type="entry name" value="ACAD"/>
    <property type="match status" value="1"/>
</dbReference>
<dbReference type="SUPFAM" id="SSF56645">
    <property type="entry name" value="Acyl-CoA dehydrogenase NM domain-like"/>
    <property type="match status" value="1"/>
</dbReference>
<dbReference type="OrthoDB" id="9802447at2"/>
<dbReference type="Pfam" id="PF02770">
    <property type="entry name" value="Acyl-CoA_dh_M"/>
    <property type="match status" value="1"/>
</dbReference>
<evidence type="ECO:0000256" key="1">
    <source>
        <dbReference type="ARBA" id="ARBA00001974"/>
    </source>
</evidence>
<keyword evidence="4 5" id="KW-0274">FAD</keyword>
<dbReference type="SUPFAM" id="SSF47203">
    <property type="entry name" value="Acyl-CoA dehydrogenase C-terminal domain-like"/>
    <property type="match status" value="1"/>
</dbReference>
<dbReference type="InterPro" id="IPR037069">
    <property type="entry name" value="AcylCoA_DH/ox_N_sf"/>
</dbReference>
<dbReference type="InterPro" id="IPR009075">
    <property type="entry name" value="AcylCo_DH/oxidase_C"/>
</dbReference>
<dbReference type="GO" id="GO:0003995">
    <property type="term" value="F:acyl-CoA dehydrogenase activity"/>
    <property type="evidence" value="ECO:0007669"/>
    <property type="project" value="TreeGrafter"/>
</dbReference>
<evidence type="ECO:0000313" key="9">
    <source>
        <dbReference type="EMBL" id="KIC78612.1"/>
    </source>
</evidence>
<comment type="caution">
    <text evidence="9">The sequence shown here is derived from an EMBL/GenBank/DDBJ whole genome shotgun (WGS) entry which is preliminary data.</text>
</comment>
<dbReference type="Proteomes" id="UP000031339">
    <property type="component" value="Unassembled WGS sequence"/>
</dbReference>
<proteinExistence type="inferred from homology"/>
<dbReference type="AlphaFoldDB" id="A0A0C1KI89"/>
<dbReference type="InterPro" id="IPR009100">
    <property type="entry name" value="AcylCoA_DH/oxidase_NM_dom_sf"/>
</dbReference>
<accession>A0A0C1KI89</accession>
<feature type="domain" description="Acyl-CoA oxidase/dehydrogenase middle" evidence="7">
    <location>
        <begin position="126"/>
        <end position="210"/>
    </location>
</feature>
<dbReference type="eggNOG" id="COG1960">
    <property type="taxonomic scope" value="Bacteria"/>
</dbReference>
<dbReference type="Gene3D" id="1.20.140.10">
    <property type="entry name" value="Butyryl-CoA Dehydrogenase, subunit A, domain 3"/>
    <property type="match status" value="1"/>
</dbReference>
<dbReference type="InterPro" id="IPR046373">
    <property type="entry name" value="Acyl-CoA_Oxase/DH_mid-dom_sf"/>
</dbReference>
<dbReference type="Gene3D" id="2.40.110.10">
    <property type="entry name" value="Butyryl-CoA Dehydrogenase, subunit A, domain 2"/>
    <property type="match status" value="1"/>
</dbReference>
<reference evidence="9 10" key="1">
    <citation type="submission" date="2014-12" db="EMBL/GenBank/DDBJ databases">
        <title>Partial genome sequence of Streptococcus constellatus KCOM 1650 (= ChDC B144).</title>
        <authorList>
            <person name="Kook J.-K."/>
            <person name="Park S.-N."/>
            <person name="Lim Y.K."/>
            <person name="Jo E."/>
        </authorList>
    </citation>
    <scope>NUCLEOTIDE SEQUENCE [LARGE SCALE GENOMIC DNA]</scope>
    <source>
        <strain evidence="9 10">KCOM 1650</strain>
    </source>
</reference>
<keyword evidence="3 5" id="KW-0285">Flavoprotein</keyword>
<dbReference type="STRING" id="862969.SCI_0951"/>
<organism evidence="9 10">
    <name type="scientific">Streptococcus constellatus</name>
    <dbReference type="NCBI Taxonomy" id="76860"/>
    <lineage>
        <taxon>Bacteria</taxon>
        <taxon>Bacillati</taxon>
        <taxon>Bacillota</taxon>
        <taxon>Bacilli</taxon>
        <taxon>Lactobacillales</taxon>
        <taxon>Streptococcaceae</taxon>
        <taxon>Streptococcus</taxon>
        <taxon>Streptococcus anginosus group</taxon>
    </lineage>
</organism>
<dbReference type="Pfam" id="PF02771">
    <property type="entry name" value="Acyl-CoA_dh_N"/>
    <property type="match status" value="1"/>
</dbReference>